<proteinExistence type="predicted"/>
<dbReference type="Proteomes" id="UP001497535">
    <property type="component" value="Unassembled WGS sequence"/>
</dbReference>
<evidence type="ECO:0000313" key="1">
    <source>
        <dbReference type="EMBL" id="CAK5034162.1"/>
    </source>
</evidence>
<reference evidence="1" key="1">
    <citation type="submission" date="2023-11" db="EMBL/GenBank/DDBJ databases">
        <authorList>
            <person name="Poullet M."/>
        </authorList>
    </citation>
    <scope>NUCLEOTIDE SEQUENCE</scope>
    <source>
        <strain evidence="1">E1834</strain>
    </source>
</reference>
<comment type="caution">
    <text evidence="1">The sequence shown here is derived from an EMBL/GenBank/DDBJ whole genome shotgun (WGS) entry which is preliminary data.</text>
</comment>
<evidence type="ECO:0000313" key="2">
    <source>
        <dbReference type="Proteomes" id="UP001497535"/>
    </source>
</evidence>
<accession>A0ACB0Y765</accession>
<sequence length="87" mass="10380">MYFILLIICLLLKKEQAVNKKKPWKKRIGRIKKNKIDENQKWVRAIWTRKSLKMHKIFFLETFKKESEEGGGEGREGEEGMGNKSRK</sequence>
<gene>
    <name evidence="1" type="ORF">MENTE1834_LOCUS8358</name>
</gene>
<protein>
    <submittedName>
        <fullName evidence="1">Uncharacterized protein</fullName>
    </submittedName>
</protein>
<organism evidence="1 2">
    <name type="scientific">Meloidogyne enterolobii</name>
    <name type="common">Root-knot nematode worm</name>
    <name type="synonym">Meloidogyne mayaguensis</name>
    <dbReference type="NCBI Taxonomy" id="390850"/>
    <lineage>
        <taxon>Eukaryota</taxon>
        <taxon>Metazoa</taxon>
        <taxon>Ecdysozoa</taxon>
        <taxon>Nematoda</taxon>
        <taxon>Chromadorea</taxon>
        <taxon>Rhabditida</taxon>
        <taxon>Tylenchina</taxon>
        <taxon>Tylenchomorpha</taxon>
        <taxon>Tylenchoidea</taxon>
        <taxon>Meloidogynidae</taxon>
        <taxon>Meloidogyninae</taxon>
        <taxon>Meloidogyne</taxon>
    </lineage>
</organism>
<name>A0ACB0Y765_MELEN</name>
<keyword evidence="2" id="KW-1185">Reference proteome</keyword>
<dbReference type="EMBL" id="CAVMJV010000007">
    <property type="protein sequence ID" value="CAK5034162.1"/>
    <property type="molecule type" value="Genomic_DNA"/>
</dbReference>